<evidence type="ECO:0000313" key="2">
    <source>
        <dbReference type="EMBL" id="GFU43660.1"/>
    </source>
</evidence>
<dbReference type="OrthoDB" id="6434514at2759"/>
<dbReference type="EMBL" id="BMAW01085596">
    <property type="protein sequence ID" value="GFU43660.1"/>
    <property type="molecule type" value="Genomic_DNA"/>
</dbReference>
<dbReference type="AlphaFoldDB" id="A0A8X6UU49"/>
<keyword evidence="3" id="KW-1185">Reference proteome</keyword>
<dbReference type="Proteomes" id="UP000887013">
    <property type="component" value="Unassembled WGS sequence"/>
</dbReference>
<organism evidence="2 3">
    <name type="scientific">Nephila pilipes</name>
    <name type="common">Giant wood spider</name>
    <name type="synonym">Nephila maculata</name>
    <dbReference type="NCBI Taxonomy" id="299642"/>
    <lineage>
        <taxon>Eukaryota</taxon>
        <taxon>Metazoa</taxon>
        <taxon>Ecdysozoa</taxon>
        <taxon>Arthropoda</taxon>
        <taxon>Chelicerata</taxon>
        <taxon>Arachnida</taxon>
        <taxon>Araneae</taxon>
        <taxon>Araneomorphae</taxon>
        <taxon>Entelegynae</taxon>
        <taxon>Araneoidea</taxon>
        <taxon>Nephilidae</taxon>
        <taxon>Nephila</taxon>
    </lineage>
</organism>
<sequence>PSGRNGSLNNIFIIIRGEESINPRKVSGIFLSVHSPFVPVNPFEEGEFLQKGHIYYLDIQMEEEHLLESPYQTNCTDYVYIWEKNNKTGPRSQEMCREWCWWNFFQSCEDCEQGLTMVEKPLRHCNYFGLLVV</sequence>
<reference evidence="2" key="1">
    <citation type="submission" date="2020-08" db="EMBL/GenBank/DDBJ databases">
        <title>Multicomponent nature underlies the extraordinary mechanical properties of spider dragline silk.</title>
        <authorList>
            <person name="Kono N."/>
            <person name="Nakamura H."/>
            <person name="Mori M."/>
            <person name="Yoshida Y."/>
            <person name="Ohtoshi R."/>
            <person name="Malay A.D."/>
            <person name="Moran D.A.P."/>
            <person name="Tomita M."/>
            <person name="Numata K."/>
            <person name="Arakawa K."/>
        </authorList>
    </citation>
    <scope>NUCLEOTIDE SEQUENCE</scope>
</reference>
<name>A0A8X6UU49_NEPPI</name>
<proteinExistence type="predicted"/>
<dbReference type="EMBL" id="BMAW01046425">
    <property type="protein sequence ID" value="GFS55290.1"/>
    <property type="molecule type" value="Genomic_DNA"/>
</dbReference>
<feature type="non-terminal residue" evidence="2">
    <location>
        <position position="1"/>
    </location>
</feature>
<evidence type="ECO:0000313" key="1">
    <source>
        <dbReference type="EMBL" id="GFS55290.1"/>
    </source>
</evidence>
<accession>A0A8X6UU49</accession>
<gene>
    <name evidence="2" type="primary">AVEN_249602_1</name>
    <name evidence="2" type="ORF">NPIL_262122</name>
    <name evidence="1" type="ORF">NPIL_467871</name>
</gene>
<evidence type="ECO:0000313" key="3">
    <source>
        <dbReference type="Proteomes" id="UP000887013"/>
    </source>
</evidence>
<protein>
    <submittedName>
        <fullName evidence="2">Uncharacterized protein</fullName>
    </submittedName>
</protein>
<comment type="caution">
    <text evidence="2">The sequence shown here is derived from an EMBL/GenBank/DDBJ whole genome shotgun (WGS) entry which is preliminary data.</text>
</comment>